<evidence type="ECO:0000313" key="2">
    <source>
        <dbReference type="EMBL" id="PWC26970.1"/>
    </source>
</evidence>
<feature type="coiled-coil region" evidence="1">
    <location>
        <begin position="38"/>
        <end position="65"/>
    </location>
</feature>
<name>A0A2U1UZ83_9PROT</name>
<evidence type="ECO:0000256" key="1">
    <source>
        <dbReference type="SAM" id="Coils"/>
    </source>
</evidence>
<gene>
    <name evidence="2" type="ORF">CR165_20605</name>
</gene>
<dbReference type="EMBL" id="PDOA01000021">
    <property type="protein sequence ID" value="PWC26970.1"/>
    <property type="molecule type" value="Genomic_DNA"/>
</dbReference>
<protein>
    <submittedName>
        <fullName evidence="2">Uncharacterized protein</fullName>
    </submittedName>
</protein>
<keyword evidence="3" id="KW-1185">Reference proteome</keyword>
<evidence type="ECO:0000313" key="3">
    <source>
        <dbReference type="Proteomes" id="UP000245048"/>
    </source>
</evidence>
<comment type="caution">
    <text evidence="2">The sequence shown here is derived from an EMBL/GenBank/DDBJ whole genome shotgun (WGS) entry which is preliminary data.</text>
</comment>
<dbReference type="AlphaFoldDB" id="A0A2U1UZ83"/>
<accession>A0A2U1UZ83</accession>
<reference evidence="3" key="1">
    <citation type="submission" date="2017-10" db="EMBL/GenBank/DDBJ databases">
        <authorList>
            <person name="Toshchakov S.V."/>
            <person name="Goeva M.A."/>
        </authorList>
    </citation>
    <scope>NUCLEOTIDE SEQUENCE [LARGE SCALE GENOMIC DNA]</scope>
    <source>
        <strain evidence="3">JR1/69-1-13</strain>
    </source>
</reference>
<proteinExistence type="predicted"/>
<organism evidence="2 3">
    <name type="scientific">Teichococcus aestuarii</name>
    <dbReference type="NCBI Taxonomy" id="568898"/>
    <lineage>
        <taxon>Bacteria</taxon>
        <taxon>Pseudomonadati</taxon>
        <taxon>Pseudomonadota</taxon>
        <taxon>Alphaproteobacteria</taxon>
        <taxon>Acetobacterales</taxon>
        <taxon>Roseomonadaceae</taxon>
        <taxon>Roseomonas</taxon>
    </lineage>
</organism>
<dbReference type="Proteomes" id="UP000245048">
    <property type="component" value="Unassembled WGS sequence"/>
</dbReference>
<sequence length="66" mass="7250">MTEGCSSGEAHWTIDANGARTLVGLTADETSEYFSLLHAEAEVSCQEAQDRLRELRKRHQEAAGSK</sequence>
<keyword evidence="1" id="KW-0175">Coiled coil</keyword>